<feature type="domain" description="Metallo-beta-lactamase" evidence="1">
    <location>
        <begin position="22"/>
        <end position="193"/>
    </location>
</feature>
<dbReference type="InterPro" id="IPR036866">
    <property type="entry name" value="RibonucZ/Hydroxyglut_hydro"/>
</dbReference>
<evidence type="ECO:0000259" key="1">
    <source>
        <dbReference type="SMART" id="SM00849"/>
    </source>
</evidence>
<dbReference type="InterPro" id="IPR050855">
    <property type="entry name" value="NDM-1-like"/>
</dbReference>
<dbReference type="EMBL" id="JQIF01000031">
    <property type="protein sequence ID" value="KGJ53860.1"/>
    <property type="molecule type" value="Genomic_DNA"/>
</dbReference>
<dbReference type="RefSeq" id="WP_044904729.1">
    <property type="nucleotide sequence ID" value="NZ_JQIF01000031.1"/>
</dbReference>
<gene>
    <name evidence="2" type="ORF">CIAN88_06875</name>
</gene>
<protein>
    <submittedName>
        <fullName evidence="2">Zn-dependent hydrolase</fullName>
    </submittedName>
</protein>
<dbReference type="Gene3D" id="3.60.15.10">
    <property type="entry name" value="Ribonuclease Z/Hydroxyacylglutathione hydrolase-like"/>
    <property type="match status" value="1"/>
</dbReference>
<comment type="caution">
    <text evidence="2">The sequence shown here is derived from an EMBL/GenBank/DDBJ whole genome shotgun (WGS) entry which is preliminary data.</text>
</comment>
<reference evidence="2 3" key="1">
    <citation type="submission" date="2014-08" db="EMBL/GenBank/DDBJ databases">
        <title>Clostridium innocuum, an unnegligible vancomycin-resistant pathogen causing extra-intestinal infections.</title>
        <authorList>
            <person name="Feng Y."/>
            <person name="Chiu C.-H."/>
        </authorList>
    </citation>
    <scope>NUCLEOTIDE SEQUENCE [LARGE SCALE GENOMIC DNA]</scope>
    <source>
        <strain evidence="2 3">AN88</strain>
    </source>
</reference>
<dbReference type="PANTHER" id="PTHR42951">
    <property type="entry name" value="METALLO-BETA-LACTAMASE DOMAIN-CONTAINING"/>
    <property type="match status" value="1"/>
</dbReference>
<evidence type="ECO:0000313" key="2">
    <source>
        <dbReference type="EMBL" id="KGJ53860.1"/>
    </source>
</evidence>
<dbReference type="GO" id="GO:0016787">
    <property type="term" value="F:hydrolase activity"/>
    <property type="evidence" value="ECO:0007669"/>
    <property type="project" value="UniProtKB-KW"/>
</dbReference>
<dbReference type="PANTHER" id="PTHR42951:SF4">
    <property type="entry name" value="ACYL-COENZYME A THIOESTERASE MBLAC2"/>
    <property type="match status" value="1"/>
</dbReference>
<keyword evidence="2" id="KW-0378">Hydrolase</keyword>
<dbReference type="Pfam" id="PF00753">
    <property type="entry name" value="Lactamase_B"/>
    <property type="match status" value="1"/>
</dbReference>
<accession>A0A099I846</accession>
<dbReference type="Proteomes" id="UP000030008">
    <property type="component" value="Unassembled WGS sequence"/>
</dbReference>
<dbReference type="SMART" id="SM00849">
    <property type="entry name" value="Lactamase_B"/>
    <property type="match status" value="1"/>
</dbReference>
<dbReference type="AlphaFoldDB" id="A0A099I846"/>
<dbReference type="SUPFAM" id="SSF56281">
    <property type="entry name" value="Metallo-hydrolase/oxidoreductase"/>
    <property type="match status" value="1"/>
</dbReference>
<name>A0A099I846_CLOIN</name>
<organism evidence="2 3">
    <name type="scientific">Clostridium innocuum</name>
    <dbReference type="NCBI Taxonomy" id="1522"/>
    <lineage>
        <taxon>Bacteria</taxon>
        <taxon>Bacillati</taxon>
        <taxon>Bacillota</taxon>
        <taxon>Clostridia</taxon>
        <taxon>Eubacteriales</taxon>
        <taxon>Clostridiaceae</taxon>
        <taxon>Clostridium</taxon>
    </lineage>
</organism>
<proteinExistence type="predicted"/>
<dbReference type="InterPro" id="IPR001279">
    <property type="entry name" value="Metallo-B-lactamas"/>
</dbReference>
<sequence length="238" mass="27741">MRKHMIHPSLYAYEFMELNPYKTYVYALQRDDRVYIIDTFCGSTYMEIIKADYPGKHFIVINTHYHFDHIWGNYSFSHCPIYAHQLCKTMIQRHGIRELQEQKKYFQGTQTLILPNHCFDGKQLQIADGLQLLYTPGHTLDGISVYDQTLNALFVGDTLEKPLIQIEGSYLSEYRQSLEYFLTLPVTHFYAGHTLQLTKADVRDTLAYIHALLGNEAMQFDSEETQGIHSMNLNALKL</sequence>
<evidence type="ECO:0000313" key="3">
    <source>
        <dbReference type="Proteomes" id="UP000030008"/>
    </source>
</evidence>